<dbReference type="eggNOG" id="ENOG50330UM">
    <property type="taxonomic scope" value="Bacteria"/>
</dbReference>
<dbReference type="RefSeq" id="WP_013201611.1">
    <property type="nucleotide sequence ID" value="NC_014306.1"/>
</dbReference>
<evidence type="ECO:0000313" key="1">
    <source>
        <dbReference type="EMBL" id="CAX59118.1"/>
    </source>
</evidence>
<protein>
    <submittedName>
        <fullName evidence="1">Conserved uncharacterized protein</fullName>
    </submittedName>
</protein>
<dbReference type="HOGENOM" id="CLU_148014_0_0_6"/>
<dbReference type="STRING" id="634500.EbC_15870"/>
<proteinExistence type="predicted"/>
<dbReference type="GeneID" id="90511615"/>
<organism evidence="2">
    <name type="scientific">Erwinia billingiae (strain Eb661)</name>
    <dbReference type="NCBI Taxonomy" id="634500"/>
    <lineage>
        <taxon>Bacteria</taxon>
        <taxon>Pseudomonadati</taxon>
        <taxon>Pseudomonadota</taxon>
        <taxon>Gammaproteobacteria</taxon>
        <taxon>Enterobacterales</taxon>
        <taxon>Erwiniaceae</taxon>
        <taxon>Erwinia</taxon>
    </lineage>
</organism>
<reference evidence="1 2" key="1">
    <citation type="journal article" date="2010" name="BMC Genomics">
        <title>Genome comparison of the epiphytic bacteria Erwinia billingiae and E. tasmaniensis with the pear pathogen E. pyrifoliae.</title>
        <authorList>
            <person name="Kube M."/>
            <person name="Migdoll A.M."/>
            <person name="Gehring I."/>
            <person name="Heitmann K."/>
            <person name="Mayer Y."/>
            <person name="Kuhl H."/>
            <person name="Knaust F."/>
            <person name="Geider K."/>
            <person name="Reinhardt R."/>
        </authorList>
    </citation>
    <scope>NUCLEOTIDE SEQUENCE [LARGE SCALE GENOMIC DNA]</scope>
    <source>
        <strain evidence="1 2">Eb661</strain>
    </source>
</reference>
<accession>D8MQL1</accession>
<dbReference type="PROSITE" id="PS51257">
    <property type="entry name" value="PROKAR_LIPOPROTEIN"/>
    <property type="match status" value="1"/>
</dbReference>
<evidence type="ECO:0000313" key="2">
    <source>
        <dbReference type="Proteomes" id="UP000008793"/>
    </source>
</evidence>
<dbReference type="KEGG" id="ebi:EbC_15870"/>
<sequence length="128" mass="14190">MYKNRVIPALAIVFALAGCARTEPVHNINETVSLQYSNEQLKDAIIQAGLSRQWVMTPAAPGVINGHLSQRGHTADIRVTYSSGSYSINYVSSSNLKARRGQIHKNYNHWISNLDQDIKLRLASQAAK</sequence>
<dbReference type="AlphaFoldDB" id="D8MQL1"/>
<gene>
    <name evidence="1" type="ordered locus">EbC_15870</name>
</gene>
<name>D8MQL1_ERWBE</name>
<dbReference type="EMBL" id="FP236843">
    <property type="protein sequence ID" value="CAX59118.1"/>
    <property type="molecule type" value="Genomic_DNA"/>
</dbReference>
<dbReference type="Proteomes" id="UP000008793">
    <property type="component" value="Chromosome"/>
</dbReference>
<keyword evidence="2" id="KW-1185">Reference proteome</keyword>